<dbReference type="EMBL" id="BNAD01000004">
    <property type="protein sequence ID" value="GHE17143.1"/>
    <property type="molecule type" value="Genomic_DNA"/>
</dbReference>
<name>A0ABQ3HHL5_9ACTN</name>
<organism evidence="1 2">
    <name type="scientific">Nocardioides flavus</name>
    <name type="common">ex Wang et al. 2016</name>
    <dbReference type="NCBI Taxonomy" id="2058780"/>
    <lineage>
        <taxon>Bacteria</taxon>
        <taxon>Bacillati</taxon>
        <taxon>Actinomycetota</taxon>
        <taxon>Actinomycetes</taxon>
        <taxon>Propionibacteriales</taxon>
        <taxon>Nocardioidaceae</taxon>
        <taxon>Nocardioides</taxon>
    </lineage>
</organism>
<proteinExistence type="predicted"/>
<sequence length="259" mass="28988">MMLLRLPVAAMPESGDPFHPHVRLPVSGAWSRTDLDEVVRHLQAGCCVHVTLTIPHRRLLSFVRRRSTATADSNLRDRLEDLAGVAGPDASRVTVRFEHEPSALRGAWGAWGAWAWRRGIGGPGHTRSNECALDTLLAPAEPHPAETTAHRANRRCEGRPHVRADAGMPLSWDVVDELHRWVSVGDEAHLVLTVPHSPVSRDPDLHLLWERRMTLDVADREGEIAQLWPGTPLVRIDIVRTHPTAGRVRRARRFARRTP</sequence>
<protein>
    <submittedName>
        <fullName evidence="1">Uncharacterized protein</fullName>
    </submittedName>
</protein>
<comment type="caution">
    <text evidence="1">The sequence shown here is derived from an EMBL/GenBank/DDBJ whole genome shotgun (WGS) entry which is preliminary data.</text>
</comment>
<dbReference type="Proteomes" id="UP000597341">
    <property type="component" value="Unassembled WGS sequence"/>
</dbReference>
<evidence type="ECO:0000313" key="2">
    <source>
        <dbReference type="Proteomes" id="UP000597341"/>
    </source>
</evidence>
<accession>A0ABQ3HHL5</accession>
<evidence type="ECO:0000313" key="1">
    <source>
        <dbReference type="EMBL" id="GHE17143.1"/>
    </source>
</evidence>
<gene>
    <name evidence="1" type="ORF">GCM10011376_17530</name>
</gene>
<reference evidence="2" key="1">
    <citation type="journal article" date="2019" name="Int. J. Syst. Evol. Microbiol.">
        <title>The Global Catalogue of Microorganisms (GCM) 10K type strain sequencing project: providing services to taxonomists for standard genome sequencing and annotation.</title>
        <authorList>
            <consortium name="The Broad Institute Genomics Platform"/>
            <consortium name="The Broad Institute Genome Sequencing Center for Infectious Disease"/>
            <person name="Wu L."/>
            <person name="Ma J."/>
        </authorList>
    </citation>
    <scope>NUCLEOTIDE SEQUENCE [LARGE SCALE GENOMIC DNA]</scope>
    <source>
        <strain evidence="2">CGMCC 1.12791</strain>
    </source>
</reference>
<keyword evidence="2" id="KW-1185">Reference proteome</keyword>